<comment type="caution">
    <text evidence="1">The sequence shown here is derived from an EMBL/GenBank/DDBJ whole genome shotgun (WGS) entry which is preliminary data.</text>
</comment>
<sequence length="87" mass="10428">MYNEGDGFIEKRQLKFGDMEKILQVLGNIMNYLYSHYGEYEQTEKEVSKMFKTLIDPEVLEKGRKKGCRRVCKEVWRKAKSQWRAIC</sequence>
<dbReference type="AlphaFoldDB" id="A0A3D9IRQ7"/>
<evidence type="ECO:0000313" key="1">
    <source>
        <dbReference type="EMBL" id="RED64460.1"/>
    </source>
</evidence>
<gene>
    <name evidence="1" type="ORF">DFP98_12212</name>
</gene>
<reference evidence="1 2" key="1">
    <citation type="submission" date="2018-07" db="EMBL/GenBank/DDBJ databases">
        <title>Genomic Encyclopedia of Type Strains, Phase III (KMG-III): the genomes of soil and plant-associated and newly described type strains.</title>
        <authorList>
            <person name="Whitman W."/>
        </authorList>
    </citation>
    <scope>NUCLEOTIDE SEQUENCE [LARGE SCALE GENOMIC DNA]</scope>
    <source>
        <strain evidence="1 2">CECT 7287</strain>
    </source>
</reference>
<name>A0A3D9IRQ7_9BACL</name>
<accession>A0A3D9IRQ7</accession>
<evidence type="ECO:0000313" key="2">
    <source>
        <dbReference type="Proteomes" id="UP000256977"/>
    </source>
</evidence>
<organism evidence="1 2">
    <name type="scientific">Cohnella phaseoli</name>
    <dbReference type="NCBI Taxonomy" id="456490"/>
    <lineage>
        <taxon>Bacteria</taxon>
        <taxon>Bacillati</taxon>
        <taxon>Bacillota</taxon>
        <taxon>Bacilli</taxon>
        <taxon>Bacillales</taxon>
        <taxon>Paenibacillaceae</taxon>
        <taxon>Cohnella</taxon>
    </lineage>
</organism>
<protein>
    <submittedName>
        <fullName evidence="1">Uncharacterized protein</fullName>
    </submittedName>
</protein>
<dbReference type="EMBL" id="QRDZ01000022">
    <property type="protein sequence ID" value="RED64460.1"/>
    <property type="molecule type" value="Genomic_DNA"/>
</dbReference>
<dbReference type="RefSeq" id="WP_116063193.1">
    <property type="nucleotide sequence ID" value="NZ_QRDZ01000022.1"/>
</dbReference>
<proteinExistence type="predicted"/>
<keyword evidence="2" id="KW-1185">Reference proteome</keyword>
<dbReference type="Proteomes" id="UP000256977">
    <property type="component" value="Unassembled WGS sequence"/>
</dbReference>